<protein>
    <submittedName>
        <fullName evidence="1">7280_t:CDS:1</fullName>
    </submittedName>
</protein>
<keyword evidence="2" id="KW-1185">Reference proteome</keyword>
<name>A0ACA9S4Y1_9GLOM</name>
<evidence type="ECO:0000313" key="1">
    <source>
        <dbReference type="EMBL" id="CAG8825887.1"/>
    </source>
</evidence>
<dbReference type="Proteomes" id="UP000789920">
    <property type="component" value="Unassembled WGS sequence"/>
</dbReference>
<gene>
    <name evidence="1" type="ORF">RPERSI_LOCUS26603</name>
</gene>
<feature type="non-terminal residue" evidence="1">
    <location>
        <position position="1"/>
    </location>
</feature>
<sequence>SNPVPMHSTNTNTSCFKYRDYGYIERECSMWLKRTSNNNNGRAQ</sequence>
<dbReference type="EMBL" id="CAJVQC010091246">
    <property type="protein sequence ID" value="CAG8825887.1"/>
    <property type="molecule type" value="Genomic_DNA"/>
</dbReference>
<accession>A0ACA9S4Y1</accession>
<proteinExistence type="predicted"/>
<comment type="caution">
    <text evidence="1">The sequence shown here is derived from an EMBL/GenBank/DDBJ whole genome shotgun (WGS) entry which is preliminary data.</text>
</comment>
<evidence type="ECO:0000313" key="2">
    <source>
        <dbReference type="Proteomes" id="UP000789920"/>
    </source>
</evidence>
<organism evidence="1 2">
    <name type="scientific">Racocetra persica</name>
    <dbReference type="NCBI Taxonomy" id="160502"/>
    <lineage>
        <taxon>Eukaryota</taxon>
        <taxon>Fungi</taxon>
        <taxon>Fungi incertae sedis</taxon>
        <taxon>Mucoromycota</taxon>
        <taxon>Glomeromycotina</taxon>
        <taxon>Glomeromycetes</taxon>
        <taxon>Diversisporales</taxon>
        <taxon>Gigasporaceae</taxon>
        <taxon>Racocetra</taxon>
    </lineage>
</organism>
<reference evidence="1" key="1">
    <citation type="submission" date="2021-06" db="EMBL/GenBank/DDBJ databases">
        <authorList>
            <person name="Kallberg Y."/>
            <person name="Tangrot J."/>
            <person name="Rosling A."/>
        </authorList>
    </citation>
    <scope>NUCLEOTIDE SEQUENCE</scope>
    <source>
        <strain evidence="1">MA461A</strain>
    </source>
</reference>
<feature type="non-terminal residue" evidence="1">
    <location>
        <position position="44"/>
    </location>
</feature>